<dbReference type="NCBIfam" id="TIGR01071">
    <property type="entry name" value="rplO_bact"/>
    <property type="match status" value="1"/>
</dbReference>
<dbReference type="InterPro" id="IPR021131">
    <property type="entry name" value="Ribosomal_uL15/eL18"/>
</dbReference>
<organism evidence="8 9">
    <name type="scientific">Candidatus Buchananbacteria bacterium RIFCSPHIGHO2_01_FULL_39_14</name>
    <dbReference type="NCBI Taxonomy" id="1797532"/>
    <lineage>
        <taxon>Bacteria</taxon>
        <taxon>Candidatus Buchananiibacteriota</taxon>
    </lineage>
</organism>
<evidence type="ECO:0000256" key="5">
    <source>
        <dbReference type="RuleBase" id="RU003888"/>
    </source>
</evidence>
<evidence type="ECO:0000256" key="2">
    <source>
        <dbReference type="ARBA" id="ARBA00022980"/>
    </source>
</evidence>
<keyword evidence="4" id="KW-0694">RNA-binding</keyword>
<evidence type="ECO:0000259" key="7">
    <source>
        <dbReference type="Pfam" id="PF00828"/>
    </source>
</evidence>
<dbReference type="AlphaFoldDB" id="A0A1G1XXH9"/>
<dbReference type="EMBL" id="MHIB01000017">
    <property type="protein sequence ID" value="OGY44296.1"/>
    <property type="molecule type" value="Genomic_DNA"/>
</dbReference>
<dbReference type="Proteomes" id="UP000178930">
    <property type="component" value="Unassembled WGS sequence"/>
</dbReference>
<comment type="function">
    <text evidence="4">Binds to the 23S rRNA.</text>
</comment>
<dbReference type="PANTHER" id="PTHR12934">
    <property type="entry name" value="50S RIBOSOMAL PROTEIN L15"/>
    <property type="match status" value="1"/>
</dbReference>
<feature type="domain" description="Large ribosomal subunit protein uL15/eL18" evidence="7">
    <location>
        <begin position="78"/>
        <end position="146"/>
    </location>
</feature>
<reference evidence="8 9" key="1">
    <citation type="journal article" date="2016" name="Nat. Commun.">
        <title>Thousands of microbial genomes shed light on interconnected biogeochemical processes in an aquifer system.</title>
        <authorList>
            <person name="Anantharaman K."/>
            <person name="Brown C.T."/>
            <person name="Hug L.A."/>
            <person name="Sharon I."/>
            <person name="Castelle C.J."/>
            <person name="Probst A.J."/>
            <person name="Thomas B.C."/>
            <person name="Singh A."/>
            <person name="Wilkins M.J."/>
            <person name="Karaoz U."/>
            <person name="Brodie E.L."/>
            <person name="Williams K.H."/>
            <person name="Hubbard S.S."/>
            <person name="Banfield J.F."/>
        </authorList>
    </citation>
    <scope>NUCLEOTIDE SEQUENCE [LARGE SCALE GENOMIC DNA]</scope>
</reference>
<evidence type="ECO:0000313" key="8">
    <source>
        <dbReference type="EMBL" id="OGY44296.1"/>
    </source>
</evidence>
<dbReference type="InterPro" id="IPR001196">
    <property type="entry name" value="Ribosomal_uL15_CS"/>
</dbReference>
<dbReference type="GO" id="GO:0006412">
    <property type="term" value="P:translation"/>
    <property type="evidence" value="ECO:0007669"/>
    <property type="project" value="UniProtKB-UniRule"/>
</dbReference>
<evidence type="ECO:0000256" key="6">
    <source>
        <dbReference type="SAM" id="MobiDB-lite"/>
    </source>
</evidence>
<comment type="caution">
    <text evidence="8">The sequence shown here is derived from an EMBL/GenBank/DDBJ whole genome shotgun (WGS) entry which is preliminary data.</text>
</comment>
<dbReference type="PANTHER" id="PTHR12934:SF11">
    <property type="entry name" value="LARGE RIBOSOMAL SUBUNIT PROTEIN UL15M"/>
    <property type="match status" value="1"/>
</dbReference>
<evidence type="ECO:0000313" key="9">
    <source>
        <dbReference type="Proteomes" id="UP000178930"/>
    </source>
</evidence>
<dbReference type="Pfam" id="PF00828">
    <property type="entry name" value="Ribosomal_L27A"/>
    <property type="match status" value="1"/>
</dbReference>
<dbReference type="InterPro" id="IPR005749">
    <property type="entry name" value="Ribosomal_uL15_bac-type"/>
</dbReference>
<accession>A0A1G1XXH9</accession>
<proteinExistence type="inferred from homology"/>
<feature type="region of interest" description="Disordered" evidence="6">
    <location>
        <begin position="20"/>
        <end position="49"/>
    </location>
</feature>
<evidence type="ECO:0000256" key="1">
    <source>
        <dbReference type="ARBA" id="ARBA00007320"/>
    </source>
</evidence>
<name>A0A1G1XXH9_9BACT</name>
<dbReference type="InterPro" id="IPR030878">
    <property type="entry name" value="Ribosomal_uL15"/>
</dbReference>
<keyword evidence="3 4" id="KW-0687">Ribonucleoprotein</keyword>
<comment type="similarity">
    <text evidence="1 4 5">Belongs to the universal ribosomal protein uL15 family.</text>
</comment>
<dbReference type="GO" id="GO:0022625">
    <property type="term" value="C:cytosolic large ribosomal subunit"/>
    <property type="evidence" value="ECO:0007669"/>
    <property type="project" value="TreeGrafter"/>
</dbReference>
<dbReference type="STRING" id="1797532.A2729_05935"/>
<feature type="compositionally biased region" description="Basic residues" evidence="6">
    <location>
        <begin position="39"/>
        <end position="49"/>
    </location>
</feature>
<dbReference type="GO" id="GO:0019843">
    <property type="term" value="F:rRNA binding"/>
    <property type="evidence" value="ECO:0007669"/>
    <property type="project" value="UniProtKB-UniRule"/>
</dbReference>
<feature type="compositionally biased region" description="Gly residues" evidence="6">
    <location>
        <begin position="26"/>
        <end position="38"/>
    </location>
</feature>
<dbReference type="PROSITE" id="PS00475">
    <property type="entry name" value="RIBOSOMAL_L15"/>
    <property type="match status" value="1"/>
</dbReference>
<evidence type="ECO:0000256" key="3">
    <source>
        <dbReference type="ARBA" id="ARBA00023274"/>
    </source>
</evidence>
<comment type="subunit">
    <text evidence="4">Part of the 50S ribosomal subunit.</text>
</comment>
<sequence length="158" mass="17145">MVELTLDNLKINFGAKKKRKRVGRGNASGHGTYSGRGLKGQRARSGGKKGLKLRGLKQLLKNKPKIGGFKSQKGKFVIINLDQLEKNFSANEIVNPAKIIAKGLTLEIKNGIKILGQGKLTKKLNVLANAFSESAKKAIMEVGGQAQLVSNKLLRNKK</sequence>
<keyword evidence="4" id="KW-0699">rRNA-binding</keyword>
<dbReference type="GO" id="GO:0003735">
    <property type="term" value="F:structural constituent of ribosome"/>
    <property type="evidence" value="ECO:0007669"/>
    <property type="project" value="InterPro"/>
</dbReference>
<dbReference type="SUPFAM" id="SSF52080">
    <property type="entry name" value="Ribosomal proteins L15p and L18e"/>
    <property type="match status" value="1"/>
</dbReference>
<keyword evidence="2 4" id="KW-0689">Ribosomal protein</keyword>
<gene>
    <name evidence="4" type="primary">rplO</name>
    <name evidence="8" type="ORF">A2729_05935</name>
</gene>
<protein>
    <recommendedName>
        <fullName evidence="4">Large ribosomal subunit protein uL15</fullName>
    </recommendedName>
</protein>
<evidence type="ECO:0000256" key="4">
    <source>
        <dbReference type="HAMAP-Rule" id="MF_01341"/>
    </source>
</evidence>
<dbReference type="InterPro" id="IPR036227">
    <property type="entry name" value="Ribosomal_uL15/eL18_sf"/>
</dbReference>
<dbReference type="HAMAP" id="MF_01341">
    <property type="entry name" value="Ribosomal_uL15"/>
    <property type="match status" value="1"/>
</dbReference>
<dbReference type="Gene3D" id="3.100.10.10">
    <property type="match status" value="1"/>
</dbReference>